<dbReference type="Proteomes" id="UP000814172">
    <property type="component" value="Unassembled WGS sequence"/>
</dbReference>
<name>A0AAW4ZWX1_9PSED</name>
<gene>
    <name evidence="1" type="ORF">GIW75_08345</name>
</gene>
<comment type="caution">
    <text evidence="1">The sequence shown here is derived from an EMBL/GenBank/DDBJ whole genome shotgun (WGS) entry which is preliminary data.</text>
</comment>
<protein>
    <submittedName>
        <fullName evidence="1">Uncharacterized protein</fullName>
    </submittedName>
</protein>
<evidence type="ECO:0000313" key="1">
    <source>
        <dbReference type="EMBL" id="MCF5056964.1"/>
    </source>
</evidence>
<reference evidence="1 2" key="1">
    <citation type="submission" date="2019-11" db="EMBL/GenBank/DDBJ databases">
        <title>Epiphytic Pseudomonas syringae from cherry orchards.</title>
        <authorList>
            <person name="Hulin M.T."/>
        </authorList>
    </citation>
    <scope>NUCLEOTIDE SEQUENCE [LARGE SCALE GENOMIC DNA]</scope>
    <source>
        <strain evidence="1 2">PA-6-9F</strain>
    </source>
</reference>
<dbReference type="EMBL" id="WKEW01000018">
    <property type="protein sequence ID" value="MCF5056964.1"/>
    <property type="molecule type" value="Genomic_DNA"/>
</dbReference>
<sequence length="92" mass="10463">MKTIANCLHFHRGRIMGFTICYSFKGQRRVLEHPADYLSPNVAVCYALLDSGAVLQEAMPHWESSYLAIVEFAEGLGITEVRWHQSISRPHC</sequence>
<organism evidence="1 2">
    <name type="scientific">Pseudomonas proteolytica</name>
    <dbReference type="NCBI Taxonomy" id="219574"/>
    <lineage>
        <taxon>Bacteria</taxon>
        <taxon>Pseudomonadati</taxon>
        <taxon>Pseudomonadota</taxon>
        <taxon>Gammaproteobacteria</taxon>
        <taxon>Pseudomonadales</taxon>
        <taxon>Pseudomonadaceae</taxon>
        <taxon>Pseudomonas</taxon>
    </lineage>
</organism>
<accession>A0AAW4ZWX1</accession>
<keyword evidence="2" id="KW-1185">Reference proteome</keyword>
<evidence type="ECO:0000313" key="2">
    <source>
        <dbReference type="Proteomes" id="UP000814172"/>
    </source>
</evidence>
<proteinExistence type="predicted"/>
<dbReference type="RefSeq" id="WP_141718192.1">
    <property type="nucleotide sequence ID" value="NZ_WKEB01000022.1"/>
</dbReference>
<dbReference type="AlphaFoldDB" id="A0AAW4ZWX1"/>